<feature type="region of interest" description="Disordered" evidence="1">
    <location>
        <begin position="87"/>
        <end position="106"/>
    </location>
</feature>
<dbReference type="EMBL" id="SPHZ02000011">
    <property type="protein sequence ID" value="KAF0892830.1"/>
    <property type="molecule type" value="Genomic_DNA"/>
</dbReference>
<evidence type="ECO:0000313" key="2">
    <source>
        <dbReference type="EMBL" id="KAF0892830.1"/>
    </source>
</evidence>
<evidence type="ECO:0000256" key="1">
    <source>
        <dbReference type="SAM" id="MobiDB-lite"/>
    </source>
</evidence>
<dbReference type="AlphaFoldDB" id="A0A6G1BY00"/>
<reference evidence="2 3" key="1">
    <citation type="submission" date="2019-11" db="EMBL/GenBank/DDBJ databases">
        <title>Whole genome sequence of Oryza granulata.</title>
        <authorList>
            <person name="Li W."/>
        </authorList>
    </citation>
    <scope>NUCLEOTIDE SEQUENCE [LARGE SCALE GENOMIC DNA]</scope>
    <source>
        <strain evidence="3">cv. Menghai</strain>
        <tissue evidence="2">Leaf</tissue>
    </source>
</reference>
<proteinExistence type="predicted"/>
<name>A0A6G1BY00_9ORYZ</name>
<protein>
    <submittedName>
        <fullName evidence="2">Uncharacterized protein</fullName>
    </submittedName>
</protein>
<gene>
    <name evidence="2" type="ORF">E2562_018623</name>
</gene>
<accession>A0A6G1BY00</accession>
<comment type="caution">
    <text evidence="2">The sequence shown here is derived from an EMBL/GenBank/DDBJ whole genome shotgun (WGS) entry which is preliminary data.</text>
</comment>
<feature type="region of interest" description="Disordered" evidence="1">
    <location>
        <begin position="1"/>
        <end position="20"/>
    </location>
</feature>
<organism evidence="2 3">
    <name type="scientific">Oryza meyeriana var. granulata</name>
    <dbReference type="NCBI Taxonomy" id="110450"/>
    <lineage>
        <taxon>Eukaryota</taxon>
        <taxon>Viridiplantae</taxon>
        <taxon>Streptophyta</taxon>
        <taxon>Embryophyta</taxon>
        <taxon>Tracheophyta</taxon>
        <taxon>Spermatophyta</taxon>
        <taxon>Magnoliopsida</taxon>
        <taxon>Liliopsida</taxon>
        <taxon>Poales</taxon>
        <taxon>Poaceae</taxon>
        <taxon>BOP clade</taxon>
        <taxon>Oryzoideae</taxon>
        <taxon>Oryzeae</taxon>
        <taxon>Oryzinae</taxon>
        <taxon>Oryza</taxon>
        <taxon>Oryza meyeriana</taxon>
    </lineage>
</organism>
<evidence type="ECO:0000313" key="3">
    <source>
        <dbReference type="Proteomes" id="UP000479710"/>
    </source>
</evidence>
<keyword evidence="3" id="KW-1185">Reference proteome</keyword>
<sequence length="106" mass="11151">MTATTLWREGGDSIGMDGRRVSGGGQVEARLLAVKRYTGLPCAGQGGLPSLPPLSSFNVVRDDRDALVAVGVVLWVAARTWDVHPWSASSHFQPPPPLGGPISNFG</sequence>
<dbReference type="Proteomes" id="UP000479710">
    <property type="component" value="Unassembled WGS sequence"/>
</dbReference>